<evidence type="ECO:0000313" key="2">
    <source>
        <dbReference type="Proteomes" id="UP000694480"/>
    </source>
</evidence>
<keyword evidence="2" id="KW-1185">Reference proteome</keyword>
<dbReference type="GO" id="GO:0016740">
    <property type="term" value="F:transferase activity"/>
    <property type="evidence" value="ECO:0007669"/>
    <property type="project" value="UniProtKB-KW"/>
</dbReference>
<keyword evidence="1" id="KW-0808">Transferase</keyword>
<protein>
    <submittedName>
        <fullName evidence="1">Nucleotidyl transferase AbiEii/AbiGii toxin family protein</fullName>
    </submittedName>
</protein>
<dbReference type="Pfam" id="PF08843">
    <property type="entry name" value="AbiEii"/>
    <property type="match status" value="1"/>
</dbReference>
<accession>A0A930YX75</accession>
<dbReference type="EMBL" id="JADKYY010000017">
    <property type="protein sequence ID" value="MBF5028107.1"/>
    <property type="molecule type" value="Genomic_DNA"/>
</dbReference>
<dbReference type="AlphaFoldDB" id="A0A930YX75"/>
<dbReference type="Proteomes" id="UP000694480">
    <property type="component" value="Unassembled WGS sequence"/>
</dbReference>
<name>A0A930YX75_9FLAO</name>
<dbReference type="Gene3D" id="3.10.450.620">
    <property type="entry name" value="JHP933, nucleotidyltransferase-like core domain"/>
    <property type="match status" value="1"/>
</dbReference>
<dbReference type="InterPro" id="IPR014942">
    <property type="entry name" value="AbiEii"/>
</dbReference>
<organism evidence="1 2">
    <name type="scientific">Planobacterium oryzisoli</name>
    <dbReference type="NCBI Taxonomy" id="2771435"/>
    <lineage>
        <taxon>Bacteria</taxon>
        <taxon>Pseudomonadati</taxon>
        <taxon>Bacteroidota</taxon>
        <taxon>Flavobacteriia</taxon>
        <taxon>Flavobacteriales</taxon>
        <taxon>Weeksellaceae</taxon>
        <taxon>Chryseobacterium group</taxon>
        <taxon>Chryseobacterium</taxon>
    </lineage>
</organism>
<proteinExistence type="predicted"/>
<evidence type="ECO:0000313" key="1">
    <source>
        <dbReference type="EMBL" id="MBF5028107.1"/>
    </source>
</evidence>
<comment type="caution">
    <text evidence="1">The sequence shown here is derived from an EMBL/GenBank/DDBJ whole genome shotgun (WGS) entry which is preliminary data.</text>
</comment>
<sequence>MKLHENQTLFRQAVRFTAQEMEIPDLYIEKDYWVTFALKQIFSAETKKYSVFKGGTALSKWYGIIKRFSEDIDLVIMKTGDDTASQLKNRLKNVSQVLEKYLPEVPATDVTQKMGMIRKTAHTYSKEFQGNYGQIRNVIIVEASWLGYYEPCEQKNIKTFISEMMLRNGQESLIKEYQLEEFPVNVLKQKRTLCVKIMGLVRFSYFSLADKIKKKNA</sequence>
<gene>
    <name evidence="1" type="ORF">IC612_09935</name>
</gene>
<dbReference type="RefSeq" id="WP_194740033.1">
    <property type="nucleotide sequence ID" value="NZ_JADKYY010000017.1"/>
</dbReference>
<reference evidence="1" key="1">
    <citation type="submission" date="2020-11" db="EMBL/GenBank/DDBJ databases">
        <title>Genome seq and assembly of Planobacterium sp.</title>
        <authorList>
            <person name="Chhetri G."/>
        </authorList>
    </citation>
    <scope>NUCLEOTIDE SEQUENCE</scope>
    <source>
        <strain evidence="1">GCR5</strain>
    </source>
</reference>